<dbReference type="Proteomes" id="UP000025171">
    <property type="component" value="Unassembled WGS sequence"/>
</dbReference>
<gene>
    <name evidence="4" type="ORF">HJO_06000</name>
</gene>
<protein>
    <submittedName>
        <fullName evidence="4">RND family efflux transporter MFP subunit</fullName>
    </submittedName>
</protein>
<feature type="signal peptide" evidence="2">
    <location>
        <begin position="1"/>
        <end position="24"/>
    </location>
</feature>
<dbReference type="STRING" id="1280950.HJO_06000"/>
<evidence type="ECO:0000313" key="5">
    <source>
        <dbReference type="Proteomes" id="UP000025171"/>
    </source>
</evidence>
<dbReference type="eggNOG" id="COG0845">
    <property type="taxonomic scope" value="Bacteria"/>
</dbReference>
<feature type="chain" id="PRO_5001578290" evidence="2">
    <location>
        <begin position="25"/>
        <end position="333"/>
    </location>
</feature>
<dbReference type="AlphaFoldDB" id="A0A059FRT8"/>
<dbReference type="Pfam" id="PF25917">
    <property type="entry name" value="BSH_RND"/>
    <property type="match status" value="1"/>
</dbReference>
<dbReference type="RefSeq" id="WP_035614947.1">
    <property type="nucleotide sequence ID" value="NZ_ARYK01000002.1"/>
</dbReference>
<sequence length="333" mass="35187">MAITSFPAFLLALGFAFVSGSGVAAQTLTVQESIVVDYRPVVARVESGDTATARSRLQGVVTRLAIDEGVQVKAGTVVAVIVDGTLQPQLAALSERISGLQAQVRQKEADIARHASLQADGFYPAARLEEERTALNVLQRSLGSATAERRALLARQAEGQIKAPADARVTQVNVVDGAIVSPGETIARFATLDGIVRLSLPERHASQISEGGTVTLRLPSRSGDIRTATVIKVYPELRDGAVVADATVQGGLDALVGERVDVLVSVGERRVIQVPANYVSTRYGVDFVRVKVADRFVDAPVALAAPLVDVNGQLEVLSGLRVGDVITLPETRK</sequence>
<dbReference type="NCBIfam" id="TIGR01730">
    <property type="entry name" value="RND_mfp"/>
    <property type="match status" value="1"/>
</dbReference>
<comment type="similarity">
    <text evidence="1">Belongs to the membrane fusion protein (MFP) (TC 8.A.1) family.</text>
</comment>
<dbReference type="Gene3D" id="2.40.30.170">
    <property type="match status" value="1"/>
</dbReference>
<keyword evidence="5" id="KW-1185">Reference proteome</keyword>
<accession>A0A059FRT8</accession>
<evidence type="ECO:0000313" key="4">
    <source>
        <dbReference type="EMBL" id="KCZ93385.1"/>
    </source>
</evidence>
<organism evidence="4 5">
    <name type="scientific">Hyphomonas johnsonii MHS-2</name>
    <dbReference type="NCBI Taxonomy" id="1280950"/>
    <lineage>
        <taxon>Bacteria</taxon>
        <taxon>Pseudomonadati</taxon>
        <taxon>Pseudomonadota</taxon>
        <taxon>Alphaproteobacteria</taxon>
        <taxon>Hyphomonadales</taxon>
        <taxon>Hyphomonadaceae</taxon>
        <taxon>Hyphomonas</taxon>
    </lineage>
</organism>
<name>A0A059FRT8_9PROT</name>
<reference evidence="4 5" key="1">
    <citation type="journal article" date="2014" name="Antonie Van Leeuwenhoek">
        <title>Hyphomonas beringensis sp. nov. and Hyphomonas chukchiensis sp. nov., isolated from surface seawater of the Bering Sea and Chukchi Sea.</title>
        <authorList>
            <person name="Li C."/>
            <person name="Lai Q."/>
            <person name="Li G."/>
            <person name="Dong C."/>
            <person name="Wang J."/>
            <person name="Liao Y."/>
            <person name="Shao Z."/>
        </authorList>
    </citation>
    <scope>NUCLEOTIDE SEQUENCE [LARGE SCALE GENOMIC DNA]</scope>
    <source>
        <strain evidence="4 5">MHS-2</strain>
    </source>
</reference>
<dbReference type="GO" id="GO:0015562">
    <property type="term" value="F:efflux transmembrane transporter activity"/>
    <property type="evidence" value="ECO:0007669"/>
    <property type="project" value="TreeGrafter"/>
</dbReference>
<evidence type="ECO:0000259" key="3">
    <source>
        <dbReference type="Pfam" id="PF25917"/>
    </source>
</evidence>
<dbReference type="PANTHER" id="PTHR30469:SF15">
    <property type="entry name" value="HLYD FAMILY OF SECRETION PROTEINS"/>
    <property type="match status" value="1"/>
</dbReference>
<dbReference type="PATRIC" id="fig|1280950.3.peg.1209"/>
<dbReference type="EMBL" id="ARYK01000002">
    <property type="protein sequence ID" value="KCZ93385.1"/>
    <property type="molecule type" value="Genomic_DNA"/>
</dbReference>
<dbReference type="InterPro" id="IPR006143">
    <property type="entry name" value="RND_pump_MFP"/>
</dbReference>
<evidence type="ECO:0000256" key="1">
    <source>
        <dbReference type="ARBA" id="ARBA00009477"/>
    </source>
</evidence>
<dbReference type="InterPro" id="IPR058625">
    <property type="entry name" value="MdtA-like_BSH"/>
</dbReference>
<evidence type="ECO:0000256" key="2">
    <source>
        <dbReference type="SAM" id="SignalP"/>
    </source>
</evidence>
<dbReference type="Gene3D" id="2.40.50.100">
    <property type="match status" value="1"/>
</dbReference>
<feature type="domain" description="Multidrug resistance protein MdtA-like barrel-sandwich hybrid" evidence="3">
    <location>
        <begin position="50"/>
        <end position="185"/>
    </location>
</feature>
<keyword evidence="2" id="KW-0732">Signal</keyword>
<proteinExistence type="inferred from homology"/>
<comment type="caution">
    <text evidence="4">The sequence shown here is derived from an EMBL/GenBank/DDBJ whole genome shotgun (WGS) entry which is preliminary data.</text>
</comment>
<dbReference type="SUPFAM" id="SSF111369">
    <property type="entry name" value="HlyD-like secretion proteins"/>
    <property type="match status" value="1"/>
</dbReference>
<dbReference type="PANTHER" id="PTHR30469">
    <property type="entry name" value="MULTIDRUG RESISTANCE PROTEIN MDTA"/>
    <property type="match status" value="1"/>
</dbReference>
<dbReference type="Gene3D" id="1.10.287.470">
    <property type="entry name" value="Helix hairpin bin"/>
    <property type="match status" value="1"/>
</dbReference>
<dbReference type="OrthoDB" id="7914255at2"/>
<dbReference type="GO" id="GO:1990281">
    <property type="term" value="C:efflux pump complex"/>
    <property type="evidence" value="ECO:0007669"/>
    <property type="project" value="TreeGrafter"/>
</dbReference>